<dbReference type="InterPro" id="IPR038071">
    <property type="entry name" value="UROD/MetE-like_sf"/>
</dbReference>
<dbReference type="GO" id="GO:0006779">
    <property type="term" value="P:porphyrin-containing compound biosynthetic process"/>
    <property type="evidence" value="ECO:0007669"/>
    <property type="project" value="InterPro"/>
</dbReference>
<evidence type="ECO:0000313" key="3">
    <source>
        <dbReference type="Proteomes" id="UP000037210"/>
    </source>
</evidence>
<dbReference type="GO" id="GO:0004853">
    <property type="term" value="F:uroporphyrinogen decarboxylase activity"/>
    <property type="evidence" value="ECO:0007669"/>
    <property type="project" value="InterPro"/>
</dbReference>
<evidence type="ECO:0000259" key="1">
    <source>
        <dbReference type="Pfam" id="PF01208"/>
    </source>
</evidence>
<dbReference type="Pfam" id="PF01208">
    <property type="entry name" value="URO-D"/>
    <property type="match status" value="1"/>
</dbReference>
<dbReference type="InterPro" id="IPR000257">
    <property type="entry name" value="Uroporphyrinogen_deCOase"/>
</dbReference>
<comment type="caution">
    <text evidence="2">The sequence shown here is derived from an EMBL/GenBank/DDBJ whole genome shotgun (WGS) entry which is preliminary data.</text>
</comment>
<dbReference type="Gene3D" id="3.20.20.210">
    <property type="match status" value="1"/>
</dbReference>
<proteinExistence type="predicted"/>
<protein>
    <recommendedName>
        <fullName evidence="1">Uroporphyrinogen decarboxylase (URO-D) domain-containing protein</fullName>
    </recommendedName>
</protein>
<dbReference type="Proteomes" id="UP000037210">
    <property type="component" value="Unassembled WGS sequence"/>
</dbReference>
<dbReference type="AlphaFoldDB" id="A0A0M0BLT4"/>
<accession>A0A0M0BLT4</accession>
<reference evidence="2 3" key="1">
    <citation type="submission" date="2015-06" db="EMBL/GenBank/DDBJ databases">
        <title>New insights into the roles of widespread benthic archaea in carbon and nitrogen cycling.</title>
        <authorList>
            <person name="Lazar C.S."/>
            <person name="Baker B.J."/>
            <person name="Seitz K.W."/>
            <person name="Hyde A.S."/>
            <person name="Dick G.J."/>
            <person name="Hinrichs K.-U."/>
            <person name="Teske A.P."/>
        </authorList>
    </citation>
    <scope>NUCLEOTIDE SEQUENCE [LARGE SCALE GENOMIC DNA]</scope>
    <source>
        <strain evidence="2">DG-45</strain>
    </source>
</reference>
<gene>
    <name evidence="2" type="ORF">AC482_06310</name>
</gene>
<evidence type="ECO:0000313" key="2">
    <source>
        <dbReference type="EMBL" id="KON29498.1"/>
    </source>
</evidence>
<name>A0A0M0BLT4_9ARCH</name>
<dbReference type="SUPFAM" id="SSF51726">
    <property type="entry name" value="UROD/MetE-like"/>
    <property type="match status" value="1"/>
</dbReference>
<sequence length="386" mass="44650">MDVAGTYDDMMAVYEGREGAAVVFQPRIKHWHDVNLSAGTLPERYQGMYLDEIYRDLGVTPREVWGLGGPASEFAGYLALQAREGDDVEVWVKRTHGLFYETEPHDFLITEYRTPKGTIQQVQRLTEHGTSLYNAEYYLKDLRDIEVYKHILQERSYQWDRLRFEWGRKRFGGVIPLRVQLQRSPLLWLMVGTMGFQRTVTMLWRHPEEMAELLRLLEADHYKQIEACGGKAAVELSFGDNMHQDMCPPPYFKRYVIPFYRRAMPKIHGQGMYATSHWDGFVKQLLPLVGETGLDGLECVTPLPQGDVTPEEMRAGMDGMFLRDGIPAVMFCPWMSLEDLEGHVRRMLDLFPPRLILGVSDLLPANADIERIRLVSEIVREFNESR</sequence>
<feature type="domain" description="Uroporphyrinogen decarboxylase (URO-D)" evidence="1">
    <location>
        <begin position="190"/>
        <end position="381"/>
    </location>
</feature>
<organism evidence="2 3">
    <name type="scientific">miscellaneous Crenarchaeota group-15 archaeon DG-45</name>
    <dbReference type="NCBI Taxonomy" id="1685127"/>
    <lineage>
        <taxon>Archaea</taxon>
        <taxon>Candidatus Bathyarchaeota</taxon>
        <taxon>MCG-15</taxon>
    </lineage>
</organism>
<dbReference type="EMBL" id="LFWZ01000062">
    <property type="protein sequence ID" value="KON29498.1"/>
    <property type="molecule type" value="Genomic_DNA"/>
</dbReference>